<evidence type="ECO:0000313" key="1">
    <source>
        <dbReference type="EMBL" id="VAW27028.1"/>
    </source>
</evidence>
<gene>
    <name evidence="1" type="ORF">MNBD_BACTEROID06-160</name>
</gene>
<name>A0A3B0U9D5_9ZZZZ</name>
<sequence length="38" mass="4285">MSELRTGYAPEFPGDGIIINLPITWLEIKDDLLVRNAL</sequence>
<reference evidence="1" key="1">
    <citation type="submission" date="2018-06" db="EMBL/GenBank/DDBJ databases">
        <authorList>
            <person name="Zhirakovskaya E."/>
        </authorList>
    </citation>
    <scope>NUCLEOTIDE SEQUENCE</scope>
</reference>
<protein>
    <submittedName>
        <fullName evidence="1">Uncharacterized protein</fullName>
    </submittedName>
</protein>
<dbReference type="EMBL" id="UOES01000172">
    <property type="protein sequence ID" value="VAW27028.1"/>
    <property type="molecule type" value="Genomic_DNA"/>
</dbReference>
<proteinExistence type="predicted"/>
<organism evidence="1">
    <name type="scientific">hydrothermal vent metagenome</name>
    <dbReference type="NCBI Taxonomy" id="652676"/>
    <lineage>
        <taxon>unclassified sequences</taxon>
        <taxon>metagenomes</taxon>
        <taxon>ecological metagenomes</taxon>
    </lineage>
</organism>
<dbReference type="AlphaFoldDB" id="A0A3B0U9D5"/>
<accession>A0A3B0U9D5</accession>